<protein>
    <submittedName>
        <fullName evidence="1">Uncharacterized protein</fullName>
    </submittedName>
</protein>
<dbReference type="Proteomes" id="UP000199302">
    <property type="component" value="Unassembled WGS sequence"/>
</dbReference>
<keyword evidence="2" id="KW-1185">Reference proteome</keyword>
<dbReference type="AlphaFoldDB" id="A0A1I6DK43"/>
<name>A0A1I6DK43_9RHOB</name>
<reference evidence="1 2" key="1">
    <citation type="submission" date="2016-10" db="EMBL/GenBank/DDBJ databases">
        <authorList>
            <person name="de Groot N.N."/>
        </authorList>
    </citation>
    <scope>NUCLEOTIDE SEQUENCE [LARGE SCALE GENOMIC DNA]</scope>
    <source>
        <strain evidence="2">KMM 9023,NRIC 0796,JCM 17311,KCTC 23692</strain>
    </source>
</reference>
<accession>A0A1I6DK43</accession>
<dbReference type="EMBL" id="FOYI01000004">
    <property type="protein sequence ID" value="SFR05799.1"/>
    <property type="molecule type" value="Genomic_DNA"/>
</dbReference>
<evidence type="ECO:0000313" key="1">
    <source>
        <dbReference type="EMBL" id="SFR05799.1"/>
    </source>
</evidence>
<proteinExistence type="predicted"/>
<organism evidence="1 2">
    <name type="scientific">Poseidonocella sedimentorum</name>
    <dbReference type="NCBI Taxonomy" id="871652"/>
    <lineage>
        <taxon>Bacteria</taxon>
        <taxon>Pseudomonadati</taxon>
        <taxon>Pseudomonadota</taxon>
        <taxon>Alphaproteobacteria</taxon>
        <taxon>Rhodobacterales</taxon>
        <taxon>Roseobacteraceae</taxon>
        <taxon>Poseidonocella</taxon>
    </lineage>
</organism>
<gene>
    <name evidence="1" type="ORF">SAMN04515673_1043</name>
</gene>
<evidence type="ECO:0000313" key="2">
    <source>
        <dbReference type="Proteomes" id="UP000199302"/>
    </source>
</evidence>
<sequence length="71" mass="8360">MVLNGGLELQQLLFCDGLMHSRRVWASFEEWSKSDADFGQIWQISFKKGHELSGKLDEWFESDPARLWEGW</sequence>